<dbReference type="PANTHER" id="PTHR12378">
    <property type="entry name" value="DESUMOYLATING ISOPEPTIDASE"/>
    <property type="match status" value="1"/>
</dbReference>
<evidence type="ECO:0000256" key="1">
    <source>
        <dbReference type="ARBA" id="ARBA00008140"/>
    </source>
</evidence>
<evidence type="ECO:0000313" key="7">
    <source>
        <dbReference type="Proteomes" id="UP001491310"/>
    </source>
</evidence>
<dbReference type="PANTHER" id="PTHR12378:SF7">
    <property type="entry name" value="DESUMOYLATING ISOPEPTIDASE 1"/>
    <property type="match status" value="1"/>
</dbReference>
<evidence type="ECO:0000256" key="4">
    <source>
        <dbReference type="SAM" id="MobiDB-lite"/>
    </source>
</evidence>
<name>A0ABR2YEV3_9CHLO</name>
<comment type="caution">
    <text evidence="6">The sequence shown here is derived from an EMBL/GenBank/DDBJ whole genome shotgun (WGS) entry which is preliminary data.</text>
</comment>
<dbReference type="Pfam" id="PF05903">
    <property type="entry name" value="Peptidase_C97"/>
    <property type="match status" value="1"/>
</dbReference>
<dbReference type="Proteomes" id="UP001491310">
    <property type="component" value="Unassembled WGS sequence"/>
</dbReference>
<dbReference type="InterPro" id="IPR008580">
    <property type="entry name" value="PPPDE_dom"/>
</dbReference>
<dbReference type="InterPro" id="IPR042266">
    <property type="entry name" value="PPPDE_sf"/>
</dbReference>
<evidence type="ECO:0000256" key="3">
    <source>
        <dbReference type="ARBA" id="ARBA00022801"/>
    </source>
</evidence>
<keyword evidence="3" id="KW-0378">Hydrolase</keyword>
<feature type="domain" description="PPPDE" evidence="5">
    <location>
        <begin position="7"/>
        <end position="147"/>
    </location>
</feature>
<keyword evidence="7" id="KW-1185">Reference proteome</keyword>
<dbReference type="EMBL" id="JALJOT010000013">
    <property type="protein sequence ID" value="KAK9904006.1"/>
    <property type="molecule type" value="Genomic_DNA"/>
</dbReference>
<comment type="similarity">
    <text evidence="1">Belongs to the DeSI family.</text>
</comment>
<dbReference type="SMART" id="SM01179">
    <property type="entry name" value="DUF862"/>
    <property type="match status" value="1"/>
</dbReference>
<feature type="compositionally biased region" description="Low complexity" evidence="4">
    <location>
        <begin position="181"/>
        <end position="196"/>
    </location>
</feature>
<dbReference type="PROSITE" id="PS51858">
    <property type="entry name" value="PPPDE"/>
    <property type="match status" value="1"/>
</dbReference>
<dbReference type="Gene3D" id="3.90.1720.30">
    <property type="entry name" value="PPPDE domains"/>
    <property type="match status" value="1"/>
</dbReference>
<sequence>MADEEGQKVLLYVYDLSQGFAAQVSQAVLGKHIAGIWHTSVVVGGFEYFYGGGVQKAMAGSTPYGHPVEVVDLGHTQIPQEILEEYINELSQVFTPEAYNLFTNNCNNFSNELATFLTGQPIPEHITSLPSEVLSTPMGRMLAPMLSGVESQLGNVQAGDSPLQLNSPIPGFALPQLQQGTPAQTASAASTSTTPASRPPPVQAITGARPEPIEESTPASQGLVRPPQEAAGPSKGNADSEQAKAAHKAAFEAAVRAEFARIMAVGKNTANEAAALAVAAARQSLSRQM</sequence>
<keyword evidence="2" id="KW-0645">Protease</keyword>
<organism evidence="6 7">
    <name type="scientific">Coccomyxa subellipsoidea</name>
    <dbReference type="NCBI Taxonomy" id="248742"/>
    <lineage>
        <taxon>Eukaryota</taxon>
        <taxon>Viridiplantae</taxon>
        <taxon>Chlorophyta</taxon>
        <taxon>core chlorophytes</taxon>
        <taxon>Trebouxiophyceae</taxon>
        <taxon>Trebouxiophyceae incertae sedis</taxon>
        <taxon>Coccomyxaceae</taxon>
        <taxon>Coccomyxa</taxon>
    </lineage>
</organism>
<feature type="region of interest" description="Disordered" evidence="4">
    <location>
        <begin position="157"/>
        <end position="245"/>
    </location>
</feature>
<reference evidence="6 7" key="1">
    <citation type="journal article" date="2024" name="Nat. Commun.">
        <title>Phylogenomics reveals the evolutionary origins of lichenization in chlorophyte algae.</title>
        <authorList>
            <person name="Puginier C."/>
            <person name="Libourel C."/>
            <person name="Otte J."/>
            <person name="Skaloud P."/>
            <person name="Haon M."/>
            <person name="Grisel S."/>
            <person name="Petersen M."/>
            <person name="Berrin J.G."/>
            <person name="Delaux P.M."/>
            <person name="Dal Grande F."/>
            <person name="Keller J."/>
        </authorList>
    </citation>
    <scope>NUCLEOTIDE SEQUENCE [LARGE SCALE GENOMIC DNA]</scope>
    <source>
        <strain evidence="6 7">SAG 216-7</strain>
    </source>
</reference>
<evidence type="ECO:0000259" key="5">
    <source>
        <dbReference type="PROSITE" id="PS51858"/>
    </source>
</evidence>
<gene>
    <name evidence="6" type="ORF">WJX75_002336</name>
</gene>
<accession>A0ABR2YEV3</accession>
<evidence type="ECO:0000313" key="6">
    <source>
        <dbReference type="EMBL" id="KAK9904006.1"/>
    </source>
</evidence>
<evidence type="ECO:0000256" key="2">
    <source>
        <dbReference type="ARBA" id="ARBA00022670"/>
    </source>
</evidence>
<proteinExistence type="inferred from homology"/>
<protein>
    <recommendedName>
        <fullName evidence="5">PPPDE domain-containing protein</fullName>
    </recommendedName>
</protein>